<dbReference type="GO" id="GO:0008745">
    <property type="term" value="F:N-acetylmuramoyl-L-alanine amidase activity"/>
    <property type="evidence" value="ECO:0007669"/>
    <property type="project" value="UniProtKB-EC"/>
</dbReference>
<dbReference type="RefSeq" id="WP_052661260.1">
    <property type="nucleotide sequence ID" value="NZ_CP009687.1"/>
</dbReference>
<evidence type="ECO:0000313" key="4">
    <source>
        <dbReference type="EMBL" id="AKL95031.1"/>
    </source>
</evidence>
<dbReference type="KEGG" id="cace:CACET_c15820"/>
<dbReference type="OrthoDB" id="5344211at2"/>
<evidence type="ECO:0000256" key="2">
    <source>
        <dbReference type="SAM" id="MobiDB-lite"/>
    </source>
</evidence>
<organism evidence="4 5">
    <name type="scientific">Clostridium aceticum</name>
    <dbReference type="NCBI Taxonomy" id="84022"/>
    <lineage>
        <taxon>Bacteria</taxon>
        <taxon>Bacillati</taxon>
        <taxon>Bacillota</taxon>
        <taxon>Clostridia</taxon>
        <taxon>Eubacteriales</taxon>
        <taxon>Clostridiaceae</taxon>
        <taxon>Clostridium</taxon>
    </lineage>
</organism>
<dbReference type="PATRIC" id="fig|84022.6.peg.1573"/>
<dbReference type="GO" id="GO:0009253">
    <property type="term" value="P:peptidoglycan catabolic process"/>
    <property type="evidence" value="ECO:0007669"/>
    <property type="project" value="InterPro"/>
</dbReference>
<dbReference type="Gene3D" id="3.40.630.40">
    <property type="entry name" value="Zn-dependent exopeptidases"/>
    <property type="match status" value="1"/>
</dbReference>
<sequence>MEKIITADPGHGGEDRANKGPTGYVEADGVLDIGLRLKELLIKEGYPIKMTREKDETVALYDRTQMANKWQGRLFISLHTNAGTETSNGIETFYTLNNEWQNKQHHQEAKRAAEIFQRNLVEATGLRDRGIKTRLVDNPTSPIHGKDYYAVIRRSNMPAILVEMGFHSNPREEALLKTPAFRQKLAEALLKGMKEVYPLKKQNIVEKQNIKLNIHGMPSQVEGIFYENKNYVPVTFLRELGYKVTGHGTNVEIEYRKEQ</sequence>
<reference evidence="4 5" key="1">
    <citation type="submission" date="2014-10" db="EMBL/GenBank/DDBJ databases">
        <title>Genome sequence of Clostridium aceticum DSM 1496.</title>
        <authorList>
            <person name="Poehlein A."/>
            <person name="Schiel-Bengelsdorf B."/>
            <person name="Gottschalk G."/>
            <person name="Duerre P."/>
            <person name="Daniel R."/>
        </authorList>
    </citation>
    <scope>NUCLEOTIDE SEQUENCE [LARGE SCALE GENOMIC DNA]</scope>
    <source>
        <strain evidence="4 5">DSM 1496</strain>
    </source>
</reference>
<proteinExistence type="predicted"/>
<dbReference type="CDD" id="cd02696">
    <property type="entry name" value="MurNAc-LAA"/>
    <property type="match status" value="1"/>
</dbReference>
<keyword evidence="5" id="KW-1185">Reference proteome</keyword>
<dbReference type="PANTHER" id="PTHR30404:SF0">
    <property type="entry name" value="N-ACETYLMURAMOYL-L-ALANINE AMIDASE AMIC"/>
    <property type="match status" value="1"/>
</dbReference>
<feature type="region of interest" description="Disordered" evidence="2">
    <location>
        <begin position="1"/>
        <end position="21"/>
    </location>
</feature>
<gene>
    <name evidence="4" type="primary">amiA</name>
    <name evidence="4" type="ORF">CACET_c15820</name>
</gene>
<dbReference type="AlphaFoldDB" id="A0A0G3W8R3"/>
<keyword evidence="1 4" id="KW-0378">Hydrolase</keyword>
<dbReference type="STRING" id="84022.CACET_c15820"/>
<dbReference type="InterPro" id="IPR050695">
    <property type="entry name" value="N-acetylmuramoyl_amidase_3"/>
</dbReference>
<feature type="compositionally biased region" description="Basic and acidic residues" evidence="2">
    <location>
        <begin position="1"/>
        <end position="18"/>
    </location>
</feature>
<dbReference type="InterPro" id="IPR002508">
    <property type="entry name" value="MurNAc-LAA_cat"/>
</dbReference>
<dbReference type="Pfam" id="PF01520">
    <property type="entry name" value="Amidase_3"/>
    <property type="match status" value="1"/>
</dbReference>
<dbReference type="SMART" id="SM00646">
    <property type="entry name" value="Ami_3"/>
    <property type="match status" value="1"/>
</dbReference>
<accession>A0A0G3W8R3</accession>
<dbReference type="EMBL" id="CP009687">
    <property type="protein sequence ID" value="AKL95031.1"/>
    <property type="molecule type" value="Genomic_DNA"/>
</dbReference>
<protein>
    <submittedName>
        <fullName evidence="4">N-acetylmuramoyl-L-alanine amidase AmiA</fullName>
        <ecNumber evidence="4">3.5.1.28</ecNumber>
    </submittedName>
</protein>
<dbReference type="Proteomes" id="UP000035704">
    <property type="component" value="Chromosome"/>
</dbReference>
<evidence type="ECO:0000259" key="3">
    <source>
        <dbReference type="SMART" id="SM00646"/>
    </source>
</evidence>
<evidence type="ECO:0000256" key="1">
    <source>
        <dbReference type="ARBA" id="ARBA00022801"/>
    </source>
</evidence>
<feature type="domain" description="MurNAc-LAA" evidence="3">
    <location>
        <begin position="64"/>
        <end position="194"/>
    </location>
</feature>
<dbReference type="EC" id="3.5.1.28" evidence="4"/>
<name>A0A0G3W8R3_9CLOT</name>
<dbReference type="SUPFAM" id="SSF53187">
    <property type="entry name" value="Zn-dependent exopeptidases"/>
    <property type="match status" value="1"/>
</dbReference>
<dbReference type="GO" id="GO:0030288">
    <property type="term" value="C:outer membrane-bounded periplasmic space"/>
    <property type="evidence" value="ECO:0007669"/>
    <property type="project" value="TreeGrafter"/>
</dbReference>
<evidence type="ECO:0000313" key="5">
    <source>
        <dbReference type="Proteomes" id="UP000035704"/>
    </source>
</evidence>
<dbReference type="PANTHER" id="PTHR30404">
    <property type="entry name" value="N-ACETYLMURAMOYL-L-ALANINE AMIDASE"/>
    <property type="match status" value="1"/>
</dbReference>